<comment type="caution">
    <text evidence="1">The sequence shown here is derived from an EMBL/GenBank/DDBJ whole genome shotgun (WGS) entry which is preliminary data.</text>
</comment>
<name>A0A179B4N0_9ACTO</name>
<dbReference type="RefSeq" id="WP_064231365.1">
    <property type="nucleotide sequence ID" value="NZ_LVZK01000001.1"/>
</dbReference>
<evidence type="ECO:0000313" key="2">
    <source>
        <dbReference type="Proteomes" id="UP000078368"/>
    </source>
</evidence>
<keyword evidence="2" id="KW-1185">Reference proteome</keyword>
<organism evidence="1 2">
    <name type="scientific">Peptidiphaga gingivicola</name>
    <dbReference type="NCBI Taxonomy" id="2741497"/>
    <lineage>
        <taxon>Bacteria</taxon>
        <taxon>Bacillati</taxon>
        <taxon>Actinomycetota</taxon>
        <taxon>Actinomycetes</taxon>
        <taxon>Actinomycetales</taxon>
        <taxon>Actinomycetaceae</taxon>
        <taxon>Peptidiphaga</taxon>
    </lineage>
</organism>
<reference evidence="1 2" key="1">
    <citation type="submission" date="2016-04" db="EMBL/GenBank/DDBJ databases">
        <title>Peptidophaga gingivicola gen. nov., sp. nov., isolated from human subgingival plaque.</title>
        <authorList>
            <person name="Beall C.J."/>
            <person name="Mokrzan E.M."/>
            <person name="Griffen A.L."/>
            <person name="Leys E.J."/>
        </authorList>
    </citation>
    <scope>NUCLEOTIDE SEQUENCE [LARGE SCALE GENOMIC DNA]</scope>
    <source>
        <strain evidence="1 2">BA112</strain>
    </source>
</reference>
<accession>A0A179B4N0</accession>
<dbReference type="OrthoDB" id="9808424at2"/>
<dbReference type="STRING" id="1823756.A4H34_05860"/>
<proteinExistence type="predicted"/>
<dbReference type="Proteomes" id="UP000078368">
    <property type="component" value="Unassembled WGS sequence"/>
</dbReference>
<gene>
    <name evidence="1" type="ORF">A4H34_05860</name>
</gene>
<evidence type="ECO:0000313" key="1">
    <source>
        <dbReference type="EMBL" id="OAP86646.1"/>
    </source>
</evidence>
<protein>
    <submittedName>
        <fullName evidence="1">Uncharacterized protein</fullName>
    </submittedName>
</protein>
<dbReference type="EMBL" id="LVZK01000001">
    <property type="protein sequence ID" value="OAP86646.1"/>
    <property type="molecule type" value="Genomic_DNA"/>
</dbReference>
<dbReference type="AlphaFoldDB" id="A0A179B4N0"/>
<sequence>MQVSPVHSAVDAAMKGARGDAIMFVWGMAEAVSFPVMAEMSQVWLGVAQPRLLFRRATAVVAGSVAGVAFTHALTRAGARPPAPWTRPEMERATSECLDKGASGYWKQALTGIPVKLFAAESGRRGMPAGPVLLHAAGERAARMFAFTAAIRILEVPLGRTAQRFYGTYLAATGLTFGVLLRKVIRHWEDGGR</sequence>